<dbReference type="Gene3D" id="2.40.440.10">
    <property type="entry name" value="L,D-transpeptidase catalytic domain-like"/>
    <property type="match status" value="1"/>
</dbReference>
<evidence type="ECO:0000256" key="6">
    <source>
        <dbReference type="PROSITE-ProRule" id="PRU01373"/>
    </source>
</evidence>
<gene>
    <name evidence="10" type="ORF">LMKDKBCB_01212</name>
</gene>
<keyword evidence="3 6" id="KW-0133">Cell shape</keyword>
<feature type="active site" description="Proton donor/acceptor" evidence="6">
    <location>
        <position position="532"/>
    </location>
</feature>
<evidence type="ECO:0000313" key="10">
    <source>
        <dbReference type="EMBL" id="VWL90079.1"/>
    </source>
</evidence>
<feature type="domain" description="L,D-TPase catalytic" evidence="9">
    <location>
        <begin position="449"/>
        <end position="580"/>
    </location>
</feature>
<dbReference type="InterPro" id="IPR038063">
    <property type="entry name" value="Transpep_catalytic_dom"/>
</dbReference>
<evidence type="ECO:0000256" key="5">
    <source>
        <dbReference type="ARBA" id="ARBA00023316"/>
    </source>
</evidence>
<dbReference type="CDD" id="cd16913">
    <property type="entry name" value="YkuD_like"/>
    <property type="match status" value="1"/>
</dbReference>
<dbReference type="GO" id="GO:0005576">
    <property type="term" value="C:extracellular region"/>
    <property type="evidence" value="ECO:0007669"/>
    <property type="project" value="TreeGrafter"/>
</dbReference>
<dbReference type="Gene3D" id="3.10.20.800">
    <property type="match status" value="1"/>
</dbReference>
<proteinExistence type="predicted"/>
<dbReference type="AlphaFoldDB" id="A0A5K1IPS1"/>
<evidence type="ECO:0000256" key="1">
    <source>
        <dbReference type="ARBA" id="ARBA00004752"/>
    </source>
</evidence>
<dbReference type="InterPro" id="IPR005490">
    <property type="entry name" value="LD_TPept_cat_dom"/>
</dbReference>
<dbReference type="PANTHER" id="PTHR30582">
    <property type="entry name" value="L,D-TRANSPEPTIDASE"/>
    <property type="match status" value="1"/>
</dbReference>
<protein>
    <submittedName>
        <fullName evidence="10">Peptidoglycan binding domain protein</fullName>
    </submittedName>
</protein>
<evidence type="ECO:0000256" key="4">
    <source>
        <dbReference type="ARBA" id="ARBA00022984"/>
    </source>
</evidence>
<comment type="pathway">
    <text evidence="1 6">Cell wall biogenesis; peptidoglycan biosynthesis.</text>
</comment>
<evidence type="ECO:0000256" key="3">
    <source>
        <dbReference type="ARBA" id="ARBA00022960"/>
    </source>
</evidence>
<reference evidence="10 11" key="1">
    <citation type="submission" date="2019-10" db="EMBL/GenBank/DDBJ databases">
        <authorList>
            <person name="Wolf R A."/>
        </authorList>
    </citation>
    <scope>NUCLEOTIDE SEQUENCE [LARGE SCALE GENOMIC DNA]</scope>
    <source>
        <strain evidence="10">Collinsella_aerofaciens_AK_138A</strain>
    </source>
</reference>
<dbReference type="GO" id="GO:0018104">
    <property type="term" value="P:peptidoglycan-protein cross-linking"/>
    <property type="evidence" value="ECO:0007669"/>
    <property type="project" value="TreeGrafter"/>
</dbReference>
<evidence type="ECO:0000313" key="11">
    <source>
        <dbReference type="Proteomes" id="UP000330807"/>
    </source>
</evidence>
<dbReference type="PANTHER" id="PTHR30582:SF33">
    <property type="entry name" value="EXPORTED PROTEIN"/>
    <property type="match status" value="1"/>
</dbReference>
<dbReference type="SUPFAM" id="SSF143985">
    <property type="entry name" value="L,D-transpeptidase pre-catalytic domain-like"/>
    <property type="match status" value="1"/>
</dbReference>
<keyword evidence="4 6" id="KW-0573">Peptidoglycan synthesis</keyword>
<feature type="active site" description="Nucleophile" evidence="6">
    <location>
        <position position="556"/>
    </location>
</feature>
<dbReference type="EMBL" id="CABWIH010000027">
    <property type="protein sequence ID" value="VWL90079.1"/>
    <property type="molecule type" value="Genomic_DNA"/>
</dbReference>
<accession>A0A5K1IPS1</accession>
<name>A0A5K1IPS1_9ACTN</name>
<feature type="region of interest" description="Disordered" evidence="7">
    <location>
        <begin position="1"/>
        <end position="93"/>
    </location>
</feature>
<dbReference type="PROSITE" id="PS52029">
    <property type="entry name" value="LD_TPASE"/>
    <property type="match status" value="1"/>
</dbReference>
<feature type="compositionally biased region" description="Polar residues" evidence="7">
    <location>
        <begin position="33"/>
        <end position="43"/>
    </location>
</feature>
<dbReference type="Proteomes" id="UP000330807">
    <property type="component" value="Unassembled WGS sequence"/>
</dbReference>
<keyword evidence="8" id="KW-1133">Transmembrane helix</keyword>
<sequence length="581" mass="63101">MSQIDRSNMIPDPQQPSRHTGGVQSPRPIAPVRSQQHGPSNASQRPNQRQYQPHQQYQQRTAQGGAPTQGPSHTRAANNRGPADKRTSKSGTSGGKTALFVVLGLVAIVYIVGVVAFSQVAYPNTTIAGVDISLSNASSAATKVNSAWKHYKLTVSGDNFSWTYQPESDDPIVDGEKAAHEIIGKNEPLLWPSRLIASFGGKTDSATKNGSIDLKQDVDLSMLSDAFNQKQFEDDLGSAIDEFNEGRSGTFEATSSYDEKGGKFTVEKARSNEKLNREHVIKYAEIELASLAENVDITKIGNDAYEPLNGTLTDDQIQAACDAANNFLGVNVTLKLNGNDAGKVDGSSVLQWISFADPAKPTLDTSQISSWAAEFANGFNTVGSTRWWTRADGKQCAVEGGDFGWSIDSDALAKQVEDAINNKQTGDIEISYSKKADTFTAKGEPDWKAYIDVDLSEQHARYYDENGNIVWEANFISGLPGEDATPEGVWQINSNDGASTLIGAKDPKTGKPKYESPVSYWMPFEGNMIGFHDATWQNDKSFDNPESYKWCGSHGCINLRLADAKALHDCIKVGLCVVVHS</sequence>
<dbReference type="GO" id="GO:0016740">
    <property type="term" value="F:transferase activity"/>
    <property type="evidence" value="ECO:0007669"/>
    <property type="project" value="UniProtKB-KW"/>
</dbReference>
<feature type="compositionally biased region" description="Low complexity" evidence="7">
    <location>
        <begin position="44"/>
        <end position="60"/>
    </location>
</feature>
<keyword evidence="2" id="KW-0808">Transferase</keyword>
<evidence type="ECO:0000256" key="2">
    <source>
        <dbReference type="ARBA" id="ARBA00022679"/>
    </source>
</evidence>
<organism evidence="10 11">
    <name type="scientific">Collinsella aerofaciens</name>
    <dbReference type="NCBI Taxonomy" id="74426"/>
    <lineage>
        <taxon>Bacteria</taxon>
        <taxon>Bacillati</taxon>
        <taxon>Actinomycetota</taxon>
        <taxon>Coriobacteriia</taxon>
        <taxon>Coriobacteriales</taxon>
        <taxon>Coriobacteriaceae</taxon>
        <taxon>Collinsella</taxon>
    </lineage>
</organism>
<dbReference type="GO" id="GO:0071555">
    <property type="term" value="P:cell wall organization"/>
    <property type="evidence" value="ECO:0007669"/>
    <property type="project" value="UniProtKB-UniRule"/>
</dbReference>
<dbReference type="UniPathway" id="UPA00219"/>
<keyword evidence="5 6" id="KW-0961">Cell wall biogenesis/degradation</keyword>
<evidence type="ECO:0000256" key="8">
    <source>
        <dbReference type="SAM" id="Phobius"/>
    </source>
</evidence>
<keyword evidence="8" id="KW-0472">Membrane</keyword>
<dbReference type="InterPro" id="IPR050979">
    <property type="entry name" value="LD-transpeptidase"/>
</dbReference>
<evidence type="ECO:0000259" key="9">
    <source>
        <dbReference type="PROSITE" id="PS52029"/>
    </source>
</evidence>
<dbReference type="Pfam" id="PF03734">
    <property type="entry name" value="YkuD"/>
    <property type="match status" value="1"/>
</dbReference>
<dbReference type="SUPFAM" id="SSF141523">
    <property type="entry name" value="L,D-transpeptidase catalytic domain-like"/>
    <property type="match status" value="1"/>
</dbReference>
<feature type="transmembrane region" description="Helical" evidence="8">
    <location>
        <begin position="98"/>
        <end position="117"/>
    </location>
</feature>
<dbReference type="RefSeq" id="WP_156062948.1">
    <property type="nucleotide sequence ID" value="NZ_CABWIH010000027.1"/>
</dbReference>
<evidence type="ECO:0000256" key="7">
    <source>
        <dbReference type="SAM" id="MobiDB-lite"/>
    </source>
</evidence>
<keyword evidence="8" id="KW-0812">Transmembrane</keyword>
<dbReference type="InterPro" id="IPR038054">
    <property type="entry name" value="LD_TPept-like_central_sf"/>
</dbReference>
<dbReference type="GO" id="GO:0071972">
    <property type="term" value="F:peptidoglycan L,D-transpeptidase activity"/>
    <property type="evidence" value="ECO:0007669"/>
    <property type="project" value="TreeGrafter"/>
</dbReference>
<dbReference type="GO" id="GO:0008360">
    <property type="term" value="P:regulation of cell shape"/>
    <property type="evidence" value="ECO:0007669"/>
    <property type="project" value="UniProtKB-UniRule"/>
</dbReference>